<reference evidence="4" key="1">
    <citation type="journal article" date="2019" name="Int. J. Syst. Evol. Microbiol.">
        <title>The Global Catalogue of Microorganisms (GCM) 10K type strain sequencing project: providing services to taxonomists for standard genome sequencing and annotation.</title>
        <authorList>
            <consortium name="The Broad Institute Genomics Platform"/>
            <consortium name="The Broad Institute Genome Sequencing Center for Infectious Disease"/>
            <person name="Wu L."/>
            <person name="Ma J."/>
        </authorList>
    </citation>
    <scope>NUCLEOTIDE SEQUENCE [LARGE SCALE GENOMIC DNA]</scope>
    <source>
        <strain evidence="4">CGMCC 4.7246</strain>
    </source>
</reference>
<evidence type="ECO:0008006" key="5">
    <source>
        <dbReference type="Google" id="ProtNLM"/>
    </source>
</evidence>
<sequence>MARPRRFVAGGIAALVVAGVVLGSAPAGAAPGGGVGSRQHACDSTRPPNLDDGLPFPVATTDLRAYSGWGTSCRTAVILRGQRLDYHCWVIGNDGVTWSYVSAVDQGVAGWVRDDLLPGGGSAVSCPS</sequence>
<evidence type="ECO:0000256" key="1">
    <source>
        <dbReference type="SAM" id="MobiDB-lite"/>
    </source>
</evidence>
<protein>
    <recommendedName>
        <fullName evidence="5">SH3 domain-containing protein</fullName>
    </recommendedName>
</protein>
<feature type="region of interest" description="Disordered" evidence="1">
    <location>
        <begin position="30"/>
        <end position="53"/>
    </location>
</feature>
<dbReference type="Proteomes" id="UP001596220">
    <property type="component" value="Unassembled WGS sequence"/>
</dbReference>
<gene>
    <name evidence="3" type="ORF">ACFP3R_19695</name>
</gene>
<name>A0ABW1P8T5_9PSEU</name>
<accession>A0ABW1P8T5</accession>
<feature type="chain" id="PRO_5045378468" description="SH3 domain-containing protein" evidence="2">
    <location>
        <begin position="30"/>
        <end position="128"/>
    </location>
</feature>
<dbReference type="RefSeq" id="WP_380637705.1">
    <property type="nucleotide sequence ID" value="NZ_JBHSQO010000019.1"/>
</dbReference>
<feature type="signal peptide" evidence="2">
    <location>
        <begin position="1"/>
        <end position="29"/>
    </location>
</feature>
<evidence type="ECO:0000256" key="2">
    <source>
        <dbReference type="SAM" id="SignalP"/>
    </source>
</evidence>
<evidence type="ECO:0000313" key="4">
    <source>
        <dbReference type="Proteomes" id="UP001596220"/>
    </source>
</evidence>
<organism evidence="3 4">
    <name type="scientific">Saccharothrix lopnurensis</name>
    <dbReference type="NCBI Taxonomy" id="1670621"/>
    <lineage>
        <taxon>Bacteria</taxon>
        <taxon>Bacillati</taxon>
        <taxon>Actinomycetota</taxon>
        <taxon>Actinomycetes</taxon>
        <taxon>Pseudonocardiales</taxon>
        <taxon>Pseudonocardiaceae</taxon>
        <taxon>Saccharothrix</taxon>
    </lineage>
</organism>
<evidence type="ECO:0000313" key="3">
    <source>
        <dbReference type="EMBL" id="MFC6091505.1"/>
    </source>
</evidence>
<dbReference type="EMBL" id="JBHSQO010000019">
    <property type="protein sequence ID" value="MFC6091505.1"/>
    <property type="molecule type" value="Genomic_DNA"/>
</dbReference>
<proteinExistence type="predicted"/>
<comment type="caution">
    <text evidence="3">The sequence shown here is derived from an EMBL/GenBank/DDBJ whole genome shotgun (WGS) entry which is preliminary data.</text>
</comment>
<keyword evidence="4" id="KW-1185">Reference proteome</keyword>
<keyword evidence="2" id="KW-0732">Signal</keyword>